<name>A0A9W8XB56_9PLEO</name>
<protein>
    <recommendedName>
        <fullName evidence="1">Carboxylesterase type B domain-containing protein</fullName>
    </recommendedName>
</protein>
<dbReference type="Pfam" id="PF00135">
    <property type="entry name" value="COesterase"/>
    <property type="match status" value="1"/>
</dbReference>
<feature type="domain" description="Carboxylesterase type B" evidence="1">
    <location>
        <begin position="18"/>
        <end position="477"/>
    </location>
</feature>
<organism evidence="2 3">
    <name type="scientific">Didymosphaeria variabile</name>
    <dbReference type="NCBI Taxonomy" id="1932322"/>
    <lineage>
        <taxon>Eukaryota</taxon>
        <taxon>Fungi</taxon>
        <taxon>Dikarya</taxon>
        <taxon>Ascomycota</taxon>
        <taxon>Pezizomycotina</taxon>
        <taxon>Dothideomycetes</taxon>
        <taxon>Pleosporomycetidae</taxon>
        <taxon>Pleosporales</taxon>
        <taxon>Massarineae</taxon>
        <taxon>Didymosphaeriaceae</taxon>
        <taxon>Didymosphaeria</taxon>
    </lineage>
</organism>
<reference evidence="2" key="1">
    <citation type="submission" date="2022-10" db="EMBL/GenBank/DDBJ databases">
        <title>Tapping the CABI collections for fungal endophytes: first genome assemblies for Collariella, Neodidymelliopsis, Ascochyta clinopodiicola, Didymella pomorum, Didymosphaeria variabile, Neocosmospora piperis and Neocucurbitaria cava.</title>
        <authorList>
            <person name="Hill R."/>
        </authorList>
    </citation>
    <scope>NUCLEOTIDE SEQUENCE</scope>
    <source>
        <strain evidence="2">IMI 356815</strain>
    </source>
</reference>
<dbReference type="OrthoDB" id="3200163at2759"/>
<dbReference type="InterPro" id="IPR050309">
    <property type="entry name" value="Type-B_Carboxylest/Lipase"/>
</dbReference>
<dbReference type="InterPro" id="IPR002018">
    <property type="entry name" value="CarbesteraseB"/>
</dbReference>
<sequence>MAGHTLRHPTLDCTIRGKPSTSTVQFRNLKYATIPGRWQDSVINTKLPHDVDGVYDATQFGPSCPFSRAAQAWDLTLVGTDVTMPMEEGIQEPMDEFSCLHVNVTVPKDHLERAAQGEQLPVFVWIHGGGLSFGSNNWPQYNLTRFVERSIEIGKPVIGVAINYRVGILGFLASSELGIDGNFGYKDQVMAFKWIKKHIAGFGGDPNQITASGESAGGISLSTLLCVDTGREALFDKVVIMSGDATLRKSRVRSWHDMMYQDQLKFLGLQQVGAEQRKKQLREMDAMEMVNKLPMAQYYCACVDGKFLKKNISLDVMADGAQEEHKPAWCKEFVIGDTRHDGTVLHSRVLALPNAFDKLKASCAQHLTTSETTALLSAYSLPASTPQLELRTLNELISDLRFYIPILAVHSGWRSTRPSECSFRYHFHVANPVKGEFTGLASHEFDVALLLGNYSKHLDKATNNAALHMTDQWIKYVSGEPWSEPGKVVVIGADGIAQVDERDYDVSFRGGNGKVLLSLGLEKCWKVAEAWQGVRAEAKGSGTHEKL</sequence>
<evidence type="ECO:0000313" key="2">
    <source>
        <dbReference type="EMBL" id="KAJ4345623.1"/>
    </source>
</evidence>
<dbReference type="EMBL" id="JAPEUX010000009">
    <property type="protein sequence ID" value="KAJ4345623.1"/>
    <property type="molecule type" value="Genomic_DNA"/>
</dbReference>
<dbReference type="Proteomes" id="UP001140513">
    <property type="component" value="Unassembled WGS sequence"/>
</dbReference>
<dbReference type="GeneID" id="80915287"/>
<dbReference type="RefSeq" id="XP_056065787.1">
    <property type="nucleotide sequence ID" value="XM_056220484.1"/>
</dbReference>
<evidence type="ECO:0000259" key="1">
    <source>
        <dbReference type="Pfam" id="PF00135"/>
    </source>
</evidence>
<evidence type="ECO:0000313" key="3">
    <source>
        <dbReference type="Proteomes" id="UP001140513"/>
    </source>
</evidence>
<proteinExistence type="predicted"/>
<dbReference type="Gene3D" id="3.40.50.1820">
    <property type="entry name" value="alpha/beta hydrolase"/>
    <property type="match status" value="1"/>
</dbReference>
<comment type="caution">
    <text evidence="2">The sequence shown here is derived from an EMBL/GenBank/DDBJ whole genome shotgun (WGS) entry which is preliminary data.</text>
</comment>
<keyword evidence="3" id="KW-1185">Reference proteome</keyword>
<dbReference type="AlphaFoldDB" id="A0A9W8XB56"/>
<dbReference type="SUPFAM" id="SSF53474">
    <property type="entry name" value="alpha/beta-Hydrolases"/>
    <property type="match status" value="1"/>
</dbReference>
<dbReference type="PANTHER" id="PTHR11559">
    <property type="entry name" value="CARBOXYLESTERASE"/>
    <property type="match status" value="1"/>
</dbReference>
<dbReference type="InterPro" id="IPR029058">
    <property type="entry name" value="AB_hydrolase_fold"/>
</dbReference>
<gene>
    <name evidence="2" type="ORF">N0V89_011757</name>
</gene>
<accession>A0A9W8XB56</accession>